<comment type="caution">
    <text evidence="1">The sequence shown here is derived from an EMBL/GenBank/DDBJ whole genome shotgun (WGS) entry which is preliminary data.</text>
</comment>
<evidence type="ECO:0000313" key="1">
    <source>
        <dbReference type="EMBL" id="KKL26560.1"/>
    </source>
</evidence>
<name>A0A0F9BXB0_9ZZZZ</name>
<gene>
    <name evidence="1" type="ORF">LCGC14_2394060</name>
</gene>
<dbReference type="AlphaFoldDB" id="A0A0F9BXB0"/>
<sequence length="67" mass="7441">MSIGDLPKVVTATDSNGRVYEITLDDDPIKVGIIWAKVQELINCINNLEEKLLSGEEINKNPENSEN</sequence>
<dbReference type="EMBL" id="LAZR01035796">
    <property type="protein sequence ID" value="KKL26560.1"/>
    <property type="molecule type" value="Genomic_DNA"/>
</dbReference>
<organism evidence="1">
    <name type="scientific">marine sediment metagenome</name>
    <dbReference type="NCBI Taxonomy" id="412755"/>
    <lineage>
        <taxon>unclassified sequences</taxon>
        <taxon>metagenomes</taxon>
        <taxon>ecological metagenomes</taxon>
    </lineage>
</organism>
<proteinExistence type="predicted"/>
<protein>
    <submittedName>
        <fullName evidence="1">Uncharacterized protein</fullName>
    </submittedName>
</protein>
<accession>A0A0F9BXB0</accession>
<reference evidence="1" key="1">
    <citation type="journal article" date="2015" name="Nature">
        <title>Complex archaea that bridge the gap between prokaryotes and eukaryotes.</title>
        <authorList>
            <person name="Spang A."/>
            <person name="Saw J.H."/>
            <person name="Jorgensen S.L."/>
            <person name="Zaremba-Niedzwiedzka K."/>
            <person name="Martijn J."/>
            <person name="Lind A.E."/>
            <person name="van Eijk R."/>
            <person name="Schleper C."/>
            <person name="Guy L."/>
            <person name="Ettema T.J."/>
        </authorList>
    </citation>
    <scope>NUCLEOTIDE SEQUENCE</scope>
</reference>